<name>A0A450S094_9GAMM</name>
<reference evidence="2" key="1">
    <citation type="submission" date="2019-02" db="EMBL/GenBank/DDBJ databases">
        <authorList>
            <person name="Gruber-Vodicka R. H."/>
            <person name="Seah K. B. B."/>
        </authorList>
    </citation>
    <scope>NUCLEOTIDE SEQUENCE</scope>
    <source>
        <strain evidence="1">BECK_DK161</strain>
        <strain evidence="2">BECK_DK47</strain>
    </source>
</reference>
<organism evidence="2">
    <name type="scientific">Candidatus Kentrum sp. DK</name>
    <dbReference type="NCBI Taxonomy" id="2126562"/>
    <lineage>
        <taxon>Bacteria</taxon>
        <taxon>Pseudomonadati</taxon>
        <taxon>Pseudomonadota</taxon>
        <taxon>Gammaproteobacteria</taxon>
        <taxon>Candidatus Kentrum</taxon>
    </lineage>
</organism>
<dbReference type="AlphaFoldDB" id="A0A450S094"/>
<evidence type="ECO:0000313" key="2">
    <source>
        <dbReference type="EMBL" id="VFJ44896.1"/>
    </source>
</evidence>
<accession>A0A450S094</accession>
<dbReference type="EMBL" id="CAADEX010000008">
    <property type="protein sequence ID" value="VFJ44896.1"/>
    <property type="molecule type" value="Genomic_DNA"/>
</dbReference>
<evidence type="ECO:0000313" key="1">
    <source>
        <dbReference type="EMBL" id="VFJ44722.1"/>
    </source>
</evidence>
<sequence length="89" mass="9435">MPTIDIQKQASSTACCGIAFASSNAMARCITSSLTVRLCNPARNAKRRAAASGSPTTTYLQHQFGGIQVKTTALFMPPFGGDLLVGRHY</sequence>
<proteinExistence type="predicted"/>
<gene>
    <name evidence="2" type="ORF">BECKDK2373B_GA0170837_100839</name>
    <name evidence="1" type="ORF">BECKDK2373C_GA0170839_100929</name>
</gene>
<dbReference type="EMBL" id="CAADEY010000009">
    <property type="protein sequence ID" value="VFJ44722.1"/>
    <property type="molecule type" value="Genomic_DNA"/>
</dbReference>
<protein>
    <submittedName>
        <fullName evidence="2">Uncharacterized protein</fullName>
    </submittedName>
</protein>